<sequence>MKHTGPDTRSALVHWHRRLSSWPAPPYGPWRRSRPKNSFPKAGNPSSKRARKTMENLWGTEALWNLFARYQAVVAMSIDRLWRTIAADGFSRPDRVFVPGPTQEHTAH</sequence>
<evidence type="ECO:0000313" key="3">
    <source>
        <dbReference type="Proteomes" id="UP001556367"/>
    </source>
</evidence>
<dbReference type="Proteomes" id="UP001556367">
    <property type="component" value="Unassembled WGS sequence"/>
</dbReference>
<name>A0ABR3JA46_9AGAR</name>
<feature type="region of interest" description="Disordered" evidence="1">
    <location>
        <begin position="20"/>
        <end position="52"/>
    </location>
</feature>
<gene>
    <name evidence="2" type="ORF">HGRIS_006690</name>
</gene>
<organism evidence="2 3">
    <name type="scientific">Hohenbuehelia grisea</name>
    <dbReference type="NCBI Taxonomy" id="104357"/>
    <lineage>
        <taxon>Eukaryota</taxon>
        <taxon>Fungi</taxon>
        <taxon>Dikarya</taxon>
        <taxon>Basidiomycota</taxon>
        <taxon>Agaricomycotina</taxon>
        <taxon>Agaricomycetes</taxon>
        <taxon>Agaricomycetidae</taxon>
        <taxon>Agaricales</taxon>
        <taxon>Pleurotineae</taxon>
        <taxon>Pleurotaceae</taxon>
        <taxon>Hohenbuehelia</taxon>
    </lineage>
</organism>
<comment type="caution">
    <text evidence="2">The sequence shown here is derived from an EMBL/GenBank/DDBJ whole genome shotgun (WGS) entry which is preliminary data.</text>
</comment>
<evidence type="ECO:0008006" key="4">
    <source>
        <dbReference type="Google" id="ProtNLM"/>
    </source>
</evidence>
<dbReference type="EMBL" id="JASNQZ010000010">
    <property type="protein sequence ID" value="KAL0952416.1"/>
    <property type="molecule type" value="Genomic_DNA"/>
</dbReference>
<proteinExistence type="predicted"/>
<evidence type="ECO:0000256" key="1">
    <source>
        <dbReference type="SAM" id="MobiDB-lite"/>
    </source>
</evidence>
<accession>A0ABR3JA46</accession>
<reference evidence="3" key="1">
    <citation type="submission" date="2024-06" db="EMBL/GenBank/DDBJ databases">
        <title>Multi-omics analyses provide insights into the biosynthesis of the anticancer antibiotic pleurotin in Hohenbuehelia grisea.</title>
        <authorList>
            <person name="Weaver J.A."/>
            <person name="Alberti F."/>
        </authorList>
    </citation>
    <scope>NUCLEOTIDE SEQUENCE [LARGE SCALE GENOMIC DNA]</scope>
    <source>
        <strain evidence="3">T-177</strain>
    </source>
</reference>
<keyword evidence="3" id="KW-1185">Reference proteome</keyword>
<evidence type="ECO:0000313" key="2">
    <source>
        <dbReference type="EMBL" id="KAL0952416.1"/>
    </source>
</evidence>
<protein>
    <recommendedName>
        <fullName evidence="4">Transposase</fullName>
    </recommendedName>
</protein>